<keyword evidence="4" id="KW-1185">Reference proteome</keyword>
<proteinExistence type="predicted"/>
<comment type="caution">
    <text evidence="3">The sequence shown here is derived from an EMBL/GenBank/DDBJ whole genome shotgun (WGS) entry which is preliminary data.</text>
</comment>
<gene>
    <name evidence="3" type="ORF">AT959_00445</name>
</gene>
<dbReference type="RefSeq" id="WP_066879279.1">
    <property type="nucleotide sequence ID" value="NZ_LODL01000002.1"/>
</dbReference>
<sequence length="145" mass="15691">MKHRILLADDHALFRNALRMSLEILPDMAIVGEARDGESVIETARQTRPDVVCLDITMPGPSCTETIQQLLATDPSLKIIAMSAYGDLFLVARMVKAGALAFVTKMDIASQLPAAIQSVSQNRIYFSADLGISDVAELAPYAPTD</sequence>
<dbReference type="PANTHER" id="PTHR45566:SF2">
    <property type="entry name" value="NARL SUBFAMILY"/>
    <property type="match status" value="1"/>
</dbReference>
<dbReference type="GO" id="GO:0000160">
    <property type="term" value="P:phosphorelay signal transduction system"/>
    <property type="evidence" value="ECO:0007669"/>
    <property type="project" value="InterPro"/>
</dbReference>
<dbReference type="Pfam" id="PF00072">
    <property type="entry name" value="Response_reg"/>
    <property type="match status" value="1"/>
</dbReference>
<reference evidence="3 4" key="1">
    <citation type="submission" date="2015-12" db="EMBL/GenBank/DDBJ databases">
        <title>Nitrous oxide reduction kinetics distinguish bacteria harboring typical versus atypical NosZ.</title>
        <authorList>
            <person name="Yoon S."/>
            <person name="Nissen S."/>
            <person name="Park D."/>
            <person name="Sanford R.A."/>
            <person name="Loeffler F.E."/>
        </authorList>
    </citation>
    <scope>NUCLEOTIDE SEQUENCE [LARGE SCALE GENOMIC DNA]</scope>
    <source>
        <strain evidence="3 4">ATCC BAA-841</strain>
    </source>
</reference>
<dbReference type="InterPro" id="IPR011006">
    <property type="entry name" value="CheY-like_superfamily"/>
</dbReference>
<name>A0A133XP38_9RHOO</name>
<feature type="modified residue" description="4-aspartylphosphate" evidence="1">
    <location>
        <position position="55"/>
    </location>
</feature>
<feature type="domain" description="Response regulatory" evidence="2">
    <location>
        <begin position="4"/>
        <end position="120"/>
    </location>
</feature>
<dbReference type="PROSITE" id="PS50110">
    <property type="entry name" value="RESPONSE_REGULATORY"/>
    <property type="match status" value="1"/>
</dbReference>
<dbReference type="AlphaFoldDB" id="A0A133XP38"/>
<dbReference type="CDD" id="cd17535">
    <property type="entry name" value="REC_NarL-like"/>
    <property type="match status" value="1"/>
</dbReference>
<evidence type="ECO:0000313" key="4">
    <source>
        <dbReference type="Proteomes" id="UP000070186"/>
    </source>
</evidence>
<evidence type="ECO:0000256" key="1">
    <source>
        <dbReference type="PROSITE-ProRule" id="PRU00169"/>
    </source>
</evidence>
<dbReference type="Proteomes" id="UP000070186">
    <property type="component" value="Unassembled WGS sequence"/>
</dbReference>
<protein>
    <recommendedName>
        <fullName evidence="2">Response regulatory domain-containing protein</fullName>
    </recommendedName>
</protein>
<dbReference type="InterPro" id="IPR058245">
    <property type="entry name" value="NreC/VraR/RcsB-like_REC"/>
</dbReference>
<dbReference type="SMART" id="SM00448">
    <property type="entry name" value="REC"/>
    <property type="match status" value="1"/>
</dbReference>
<keyword evidence="1" id="KW-0597">Phosphoprotein</keyword>
<dbReference type="Gene3D" id="3.40.50.2300">
    <property type="match status" value="1"/>
</dbReference>
<dbReference type="STRING" id="281362.AT959_00445"/>
<accession>A0A133XP38</accession>
<evidence type="ECO:0000313" key="3">
    <source>
        <dbReference type="EMBL" id="KXB32706.1"/>
    </source>
</evidence>
<dbReference type="PANTHER" id="PTHR45566">
    <property type="entry name" value="HTH-TYPE TRANSCRIPTIONAL REGULATOR YHJB-RELATED"/>
    <property type="match status" value="1"/>
</dbReference>
<organism evidence="3 4">
    <name type="scientific">Dechloromonas denitrificans</name>
    <dbReference type="NCBI Taxonomy" id="281362"/>
    <lineage>
        <taxon>Bacteria</taxon>
        <taxon>Pseudomonadati</taxon>
        <taxon>Pseudomonadota</taxon>
        <taxon>Betaproteobacteria</taxon>
        <taxon>Rhodocyclales</taxon>
        <taxon>Azonexaceae</taxon>
        <taxon>Dechloromonas</taxon>
    </lineage>
</organism>
<dbReference type="InterPro" id="IPR001789">
    <property type="entry name" value="Sig_transdc_resp-reg_receiver"/>
</dbReference>
<dbReference type="SUPFAM" id="SSF52172">
    <property type="entry name" value="CheY-like"/>
    <property type="match status" value="1"/>
</dbReference>
<evidence type="ECO:0000259" key="2">
    <source>
        <dbReference type="PROSITE" id="PS50110"/>
    </source>
</evidence>
<dbReference type="InterPro" id="IPR051015">
    <property type="entry name" value="EvgA-like"/>
</dbReference>
<dbReference type="EMBL" id="LODL01000002">
    <property type="protein sequence ID" value="KXB32706.1"/>
    <property type="molecule type" value="Genomic_DNA"/>
</dbReference>